<dbReference type="PANTHER" id="PTHR15537:SF2">
    <property type="entry name" value="F-BOX ONLY PROTEIN 7"/>
    <property type="match status" value="1"/>
</dbReference>
<keyword evidence="2" id="KW-1185">Reference proteome</keyword>
<dbReference type="OMA" id="PMIFRDL"/>
<protein>
    <submittedName>
        <fullName evidence="3">Uncharacterized protein LOC113400074</fullName>
    </submittedName>
</protein>
<organism evidence="2 3">
    <name type="scientific">Vanessa tameamea</name>
    <name type="common">Kamehameha butterfly</name>
    <dbReference type="NCBI Taxonomy" id="334116"/>
    <lineage>
        <taxon>Eukaryota</taxon>
        <taxon>Metazoa</taxon>
        <taxon>Ecdysozoa</taxon>
        <taxon>Arthropoda</taxon>
        <taxon>Hexapoda</taxon>
        <taxon>Insecta</taxon>
        <taxon>Pterygota</taxon>
        <taxon>Neoptera</taxon>
        <taxon>Endopterygota</taxon>
        <taxon>Lepidoptera</taxon>
        <taxon>Glossata</taxon>
        <taxon>Ditrysia</taxon>
        <taxon>Papilionoidea</taxon>
        <taxon>Nymphalidae</taxon>
        <taxon>Nymphalinae</taxon>
        <taxon>Vanessa</taxon>
    </lineage>
</organism>
<evidence type="ECO:0000313" key="3">
    <source>
        <dbReference type="RefSeq" id="XP_026495252.2"/>
    </source>
</evidence>
<evidence type="ECO:0000259" key="1">
    <source>
        <dbReference type="PROSITE" id="PS50181"/>
    </source>
</evidence>
<dbReference type="RefSeq" id="XP_026495252.2">
    <property type="nucleotide sequence ID" value="XM_026639467.2"/>
</dbReference>
<dbReference type="InterPro" id="IPR001810">
    <property type="entry name" value="F-box_dom"/>
</dbReference>
<dbReference type="SMART" id="SM00256">
    <property type="entry name" value="FBOX"/>
    <property type="match status" value="1"/>
</dbReference>
<accession>A0A8B8IG12</accession>
<dbReference type="SUPFAM" id="SSF81383">
    <property type="entry name" value="F-box domain"/>
    <property type="match status" value="1"/>
</dbReference>
<dbReference type="InterPro" id="IPR047118">
    <property type="entry name" value="Fbxo7"/>
</dbReference>
<dbReference type="GeneID" id="113400074"/>
<dbReference type="Gene3D" id="3.40.1000.30">
    <property type="match status" value="1"/>
</dbReference>
<reference evidence="3" key="1">
    <citation type="submission" date="2025-08" db="UniProtKB">
        <authorList>
            <consortium name="RefSeq"/>
        </authorList>
    </citation>
    <scope>IDENTIFICATION</scope>
    <source>
        <tissue evidence="3">Whole body</tissue>
    </source>
</reference>
<sequence length="279" mass="31776">MNFRLEDSTCQKLPLKFEEIIKGIITKSQSPELTQKEIFLTLIIYMFIENGFVPVVQDTSTSDVLNIHQISTWTLSTGACEITFILTGFNDIPVKLLMCSLATTVLVNVFINDVNSEVYSICLPINEYVASPEAATIPMIFGDLRKLTYIFKNKIVSPVKSSILCYCGYSSASLFGLPEEVLLNILLTLPINDVINVAITCKRLALLLENSRLWHKLFLRDFTEVVSDTNDWKKLYKDAYIAQKEERRRSCRLTGTLHDLMDFSDFVSYIDNPLWDVIT</sequence>
<dbReference type="PROSITE" id="PS50181">
    <property type="entry name" value="FBOX"/>
    <property type="match status" value="1"/>
</dbReference>
<proteinExistence type="predicted"/>
<feature type="domain" description="F-box" evidence="1">
    <location>
        <begin position="171"/>
        <end position="217"/>
    </location>
</feature>
<gene>
    <name evidence="3" type="primary">LOC113400074</name>
</gene>
<dbReference type="PANTHER" id="PTHR15537">
    <property type="entry name" value="F-BOX ONLY PROTEIN 7"/>
    <property type="match status" value="1"/>
</dbReference>
<dbReference type="Pfam" id="PF12937">
    <property type="entry name" value="F-box-like"/>
    <property type="match status" value="1"/>
</dbReference>
<dbReference type="InterPro" id="IPR036047">
    <property type="entry name" value="F-box-like_dom_sf"/>
</dbReference>
<dbReference type="GO" id="GO:0019901">
    <property type="term" value="F:protein kinase binding"/>
    <property type="evidence" value="ECO:0007669"/>
    <property type="project" value="InterPro"/>
</dbReference>
<name>A0A8B8IG12_VANTA</name>
<dbReference type="AlphaFoldDB" id="A0A8B8IG12"/>
<dbReference type="GO" id="GO:1903599">
    <property type="term" value="P:positive regulation of autophagy of mitochondrion"/>
    <property type="evidence" value="ECO:0007669"/>
    <property type="project" value="TreeGrafter"/>
</dbReference>
<dbReference type="Proteomes" id="UP001652626">
    <property type="component" value="Chromosome 8"/>
</dbReference>
<dbReference type="Gene3D" id="1.20.1280.50">
    <property type="match status" value="1"/>
</dbReference>
<evidence type="ECO:0000313" key="2">
    <source>
        <dbReference type="Proteomes" id="UP001652626"/>
    </source>
</evidence>